<dbReference type="SUPFAM" id="SSF51735">
    <property type="entry name" value="NAD(P)-binding Rossmann-fold domains"/>
    <property type="match status" value="1"/>
</dbReference>
<dbReference type="GO" id="GO:0003939">
    <property type="term" value="F:L-iditol 2-dehydrogenase (NAD+) activity"/>
    <property type="evidence" value="ECO:0007669"/>
    <property type="project" value="UniProtKB-EC"/>
</dbReference>
<feature type="domain" description="Enoyl reductase (ER)" evidence="7">
    <location>
        <begin position="14"/>
        <end position="342"/>
    </location>
</feature>
<keyword evidence="9" id="KW-1185">Reference proteome</keyword>
<dbReference type="PROSITE" id="PS00059">
    <property type="entry name" value="ADH_ZINC"/>
    <property type="match status" value="1"/>
</dbReference>
<reference evidence="8 9" key="1">
    <citation type="journal article" date="2013" name="ISME J.">
        <title>A metabolic model for members of the genus Tetrasphaera involved in enhanced biological phosphorus removal.</title>
        <authorList>
            <person name="Kristiansen R."/>
            <person name="Nguyen H.T.T."/>
            <person name="Saunders A.M."/>
            <person name="Nielsen J.L."/>
            <person name="Wimmer R."/>
            <person name="Le V.Q."/>
            <person name="McIlroy S.J."/>
            <person name="Petrovski S."/>
            <person name="Seviour R.J."/>
            <person name="Calteau A."/>
            <person name="Nielsen K.L."/>
            <person name="Nielsen P.H."/>
        </authorList>
    </citation>
    <scope>NUCLEOTIDE SEQUENCE [LARGE SCALE GENOMIC DNA]</scope>
    <source>
        <strain evidence="8 9">Ben 74</strain>
    </source>
</reference>
<keyword evidence="4 6" id="KW-0862">Zinc</keyword>
<dbReference type="PANTHER" id="PTHR43161">
    <property type="entry name" value="SORBITOL DEHYDROGENASE"/>
    <property type="match status" value="1"/>
</dbReference>
<evidence type="ECO:0000256" key="6">
    <source>
        <dbReference type="RuleBase" id="RU361277"/>
    </source>
</evidence>
<name>A0A077M4Q2_9MICO</name>
<dbReference type="Gene3D" id="3.90.180.10">
    <property type="entry name" value="Medium-chain alcohol dehydrogenases, catalytic domain"/>
    <property type="match status" value="1"/>
</dbReference>
<evidence type="ECO:0000256" key="5">
    <source>
        <dbReference type="ARBA" id="ARBA00023002"/>
    </source>
</evidence>
<comment type="cofactor">
    <cofactor evidence="1 6">
        <name>Zn(2+)</name>
        <dbReference type="ChEBI" id="CHEBI:29105"/>
    </cofactor>
</comment>
<dbReference type="GO" id="GO:0008270">
    <property type="term" value="F:zinc ion binding"/>
    <property type="evidence" value="ECO:0007669"/>
    <property type="project" value="InterPro"/>
</dbReference>
<dbReference type="Proteomes" id="UP000035720">
    <property type="component" value="Unassembled WGS sequence"/>
</dbReference>
<keyword evidence="5 8" id="KW-0560">Oxidoreductase</keyword>
<evidence type="ECO:0000256" key="2">
    <source>
        <dbReference type="ARBA" id="ARBA00008072"/>
    </source>
</evidence>
<dbReference type="SUPFAM" id="SSF50129">
    <property type="entry name" value="GroES-like"/>
    <property type="match status" value="1"/>
</dbReference>
<dbReference type="AlphaFoldDB" id="A0A077M4Q2"/>
<dbReference type="InterPro" id="IPR036291">
    <property type="entry name" value="NAD(P)-bd_dom_sf"/>
</dbReference>
<sequence length="344" mass="36331">MLMSENTIRRVVVTAVGEMSVREEAPTPVRSGEVRVRSVTVGVCGSDTHAFHGRHPLVPIPYFPGHEATGVVTELGDGVDSVAVGTRVTVEPTLPCWDCKQCRSGQENLCENLQFFGCGYEQGGMADEFVVRADRLHVIPDELDDRAASLIEPLSTPVHAGRIAGPLQDKAIVIMGSGTIGLLMLAVARYEGARRVVVTDPLASKRDLALRLGADAAVDSTGPDAVAEVREALGESADVVFDCVAIQPTISAAIALATKGGTVAIVGVPSADVTIPTIVVQDNQVRIQGSATYVPQDYAKAIEMLVAGAVRGEDFVTAEFPLDRARDAFDASVSGQHIKVLVRP</sequence>
<evidence type="ECO:0000259" key="7">
    <source>
        <dbReference type="SMART" id="SM00829"/>
    </source>
</evidence>
<dbReference type="STRING" id="1193518.BN13_1060037"/>
<dbReference type="InterPro" id="IPR013149">
    <property type="entry name" value="ADH-like_C"/>
</dbReference>
<dbReference type="SMART" id="SM00829">
    <property type="entry name" value="PKS_ER"/>
    <property type="match status" value="1"/>
</dbReference>
<organism evidence="8 9">
    <name type="scientific">Nostocoides jenkinsii Ben 74</name>
    <dbReference type="NCBI Taxonomy" id="1193518"/>
    <lineage>
        <taxon>Bacteria</taxon>
        <taxon>Bacillati</taxon>
        <taxon>Actinomycetota</taxon>
        <taxon>Actinomycetes</taxon>
        <taxon>Micrococcales</taxon>
        <taxon>Intrasporangiaceae</taxon>
        <taxon>Nostocoides</taxon>
    </lineage>
</organism>
<accession>A0A077M4Q2</accession>
<evidence type="ECO:0000313" key="9">
    <source>
        <dbReference type="Proteomes" id="UP000035720"/>
    </source>
</evidence>
<comment type="similarity">
    <text evidence="2 6">Belongs to the zinc-containing alcohol dehydrogenase family.</text>
</comment>
<dbReference type="InterPro" id="IPR011032">
    <property type="entry name" value="GroES-like_sf"/>
</dbReference>
<protein>
    <submittedName>
        <fullName evidence="8">Putative L-iditol 2-dehydrogenase</fullName>
        <ecNumber evidence="8">1.1.1.14</ecNumber>
    </submittedName>
</protein>
<evidence type="ECO:0000313" key="8">
    <source>
        <dbReference type="EMBL" id="CCI51509.1"/>
    </source>
</evidence>
<dbReference type="InterPro" id="IPR013154">
    <property type="entry name" value="ADH-like_N"/>
</dbReference>
<dbReference type="InterPro" id="IPR002328">
    <property type="entry name" value="ADH_Zn_CS"/>
</dbReference>
<dbReference type="Gene3D" id="3.40.50.720">
    <property type="entry name" value="NAD(P)-binding Rossmann-like Domain"/>
    <property type="match status" value="1"/>
</dbReference>
<keyword evidence="3 6" id="KW-0479">Metal-binding</keyword>
<evidence type="ECO:0000256" key="4">
    <source>
        <dbReference type="ARBA" id="ARBA00022833"/>
    </source>
</evidence>
<gene>
    <name evidence="8" type="ORF">BN13_1060037</name>
</gene>
<dbReference type="EMBL" id="CAJC01000009">
    <property type="protein sequence ID" value="CCI51509.1"/>
    <property type="molecule type" value="Genomic_DNA"/>
</dbReference>
<dbReference type="Pfam" id="PF00107">
    <property type="entry name" value="ADH_zinc_N"/>
    <property type="match status" value="1"/>
</dbReference>
<dbReference type="Pfam" id="PF08240">
    <property type="entry name" value="ADH_N"/>
    <property type="match status" value="1"/>
</dbReference>
<dbReference type="EC" id="1.1.1.14" evidence="8"/>
<comment type="caution">
    <text evidence="8">The sequence shown here is derived from an EMBL/GenBank/DDBJ whole genome shotgun (WGS) entry which is preliminary data.</text>
</comment>
<proteinExistence type="inferred from homology"/>
<evidence type="ECO:0000256" key="3">
    <source>
        <dbReference type="ARBA" id="ARBA00022723"/>
    </source>
</evidence>
<evidence type="ECO:0000256" key="1">
    <source>
        <dbReference type="ARBA" id="ARBA00001947"/>
    </source>
</evidence>
<dbReference type="InterPro" id="IPR020843">
    <property type="entry name" value="ER"/>
</dbReference>